<dbReference type="AlphaFoldDB" id="A0A652YYR8"/>
<dbReference type="PANTHER" id="PTHR43800">
    <property type="entry name" value="PEPTIDYL-LYSINE N-ACETYLTRANSFERASE YJAB"/>
    <property type="match status" value="1"/>
</dbReference>
<dbReference type="PANTHER" id="PTHR43800:SF1">
    <property type="entry name" value="PEPTIDYL-LYSINE N-ACETYLTRANSFERASE YJAB"/>
    <property type="match status" value="1"/>
</dbReference>
<reference evidence="3" key="1">
    <citation type="submission" date="2019-07" db="EMBL/GenBank/DDBJ databases">
        <title>Genomic Encyclopedia of Type Strains, Phase IV (KMG-IV): sequencing the most valuable type-strain genomes for metagenomic binning, comparative biology and taxonomic classification.</title>
        <authorList>
            <person name="Goeker M."/>
        </authorList>
    </citation>
    <scope>NUCLEOTIDE SEQUENCE</scope>
    <source>
        <strain evidence="3">DSM 44596</strain>
    </source>
</reference>
<name>A0A652YYR8_NOCGL</name>
<proteinExistence type="predicted"/>
<accession>A0A652YYR8</accession>
<evidence type="ECO:0000256" key="1">
    <source>
        <dbReference type="ARBA" id="ARBA00022679"/>
    </source>
</evidence>
<dbReference type="SUPFAM" id="SSF55729">
    <property type="entry name" value="Acyl-CoA N-acyltransferases (Nat)"/>
    <property type="match status" value="1"/>
</dbReference>
<dbReference type="Gene3D" id="3.40.630.30">
    <property type="match status" value="1"/>
</dbReference>
<dbReference type="GO" id="GO:0016747">
    <property type="term" value="F:acyltransferase activity, transferring groups other than amino-acyl groups"/>
    <property type="evidence" value="ECO:0007669"/>
    <property type="project" value="InterPro"/>
</dbReference>
<comment type="caution">
    <text evidence="3">The sequence shown here is derived from an EMBL/GenBank/DDBJ whole genome shotgun (WGS) entry which is preliminary data.</text>
</comment>
<organism evidence="3">
    <name type="scientific">Nocardia globerula</name>
    <dbReference type="NCBI Taxonomy" id="1818"/>
    <lineage>
        <taxon>Bacteria</taxon>
        <taxon>Bacillati</taxon>
        <taxon>Actinomycetota</taxon>
        <taxon>Actinomycetes</taxon>
        <taxon>Mycobacteriales</taxon>
        <taxon>Nocardiaceae</taxon>
        <taxon>Nocardia</taxon>
    </lineage>
</organism>
<gene>
    <name evidence="3" type="ORF">FNL38_1011203</name>
</gene>
<dbReference type="CDD" id="cd04301">
    <property type="entry name" value="NAT_SF"/>
    <property type="match status" value="1"/>
</dbReference>
<dbReference type="Pfam" id="PF13508">
    <property type="entry name" value="Acetyltransf_7"/>
    <property type="match status" value="1"/>
</dbReference>
<dbReference type="EMBL" id="VNIQ01000001">
    <property type="protein sequence ID" value="TYQ08826.1"/>
    <property type="molecule type" value="Genomic_DNA"/>
</dbReference>
<evidence type="ECO:0000313" key="3">
    <source>
        <dbReference type="EMBL" id="TYQ08826.1"/>
    </source>
</evidence>
<dbReference type="PROSITE" id="PS51186">
    <property type="entry name" value="GNAT"/>
    <property type="match status" value="1"/>
</dbReference>
<keyword evidence="2" id="KW-0012">Acyltransferase</keyword>
<sequence>MDSTGANIVKIRPYRPSDEDAVIELWSQASKLAHPFIDGEGEGAREAKMRDIYLVKADNWVAETDEQVVGLLGLLGAEIGGLFVSPQAQRLGIGRLLVEHATTLHGAVTLEVYELNGSARRFYDIMGFEETGRYTDAETDHVLIQLRLTT</sequence>
<dbReference type="InterPro" id="IPR016181">
    <property type="entry name" value="Acyl_CoA_acyltransferase"/>
</dbReference>
<dbReference type="InterPro" id="IPR000182">
    <property type="entry name" value="GNAT_dom"/>
</dbReference>
<evidence type="ECO:0000256" key="2">
    <source>
        <dbReference type="ARBA" id="ARBA00023315"/>
    </source>
</evidence>
<protein>
    <submittedName>
        <fullName evidence="3">Putative acetyltransferase</fullName>
    </submittedName>
</protein>
<keyword evidence="1 3" id="KW-0808">Transferase</keyword>